<gene>
    <name evidence="3" type="ORF">g.35924</name>
</gene>
<feature type="compositionally biased region" description="Basic and acidic residues" evidence="1">
    <location>
        <begin position="148"/>
        <end position="157"/>
    </location>
</feature>
<feature type="compositionally biased region" description="Basic and acidic residues" evidence="1">
    <location>
        <begin position="240"/>
        <end position="264"/>
    </location>
</feature>
<evidence type="ECO:0000256" key="1">
    <source>
        <dbReference type="SAM" id="MobiDB-lite"/>
    </source>
</evidence>
<proteinExistence type="predicted"/>
<feature type="region of interest" description="Disordered" evidence="1">
    <location>
        <begin position="233"/>
        <end position="264"/>
    </location>
</feature>
<dbReference type="PANTHER" id="PTHR22306:SF2">
    <property type="entry name" value="CHROMOSOME 7 OPEN READING FRAME 50"/>
    <property type="match status" value="1"/>
</dbReference>
<dbReference type="Pfam" id="PF10180">
    <property type="entry name" value="WKF"/>
    <property type="match status" value="1"/>
</dbReference>
<dbReference type="EMBL" id="GEDC01028331">
    <property type="protein sequence ID" value="JAS08967.1"/>
    <property type="molecule type" value="Transcribed_RNA"/>
</dbReference>
<accession>A0A1B6C669</accession>
<feature type="region of interest" description="Disordered" evidence="1">
    <location>
        <begin position="133"/>
        <end position="157"/>
    </location>
</feature>
<protein>
    <recommendedName>
        <fullName evidence="2">WKF domain-containing protein</fullName>
    </recommendedName>
</protein>
<feature type="compositionally biased region" description="Polar residues" evidence="1">
    <location>
        <begin position="8"/>
        <end position="33"/>
    </location>
</feature>
<feature type="compositionally biased region" description="Basic and acidic residues" evidence="1">
    <location>
        <begin position="34"/>
        <end position="47"/>
    </location>
</feature>
<feature type="region of interest" description="Disordered" evidence="1">
    <location>
        <begin position="1"/>
        <end position="72"/>
    </location>
</feature>
<feature type="domain" description="WKF" evidence="2">
    <location>
        <begin position="166"/>
        <end position="228"/>
    </location>
</feature>
<organism evidence="3">
    <name type="scientific">Clastoptera arizonana</name>
    <name type="common">Arizona spittle bug</name>
    <dbReference type="NCBI Taxonomy" id="38151"/>
    <lineage>
        <taxon>Eukaryota</taxon>
        <taxon>Metazoa</taxon>
        <taxon>Ecdysozoa</taxon>
        <taxon>Arthropoda</taxon>
        <taxon>Hexapoda</taxon>
        <taxon>Insecta</taxon>
        <taxon>Pterygota</taxon>
        <taxon>Neoptera</taxon>
        <taxon>Paraneoptera</taxon>
        <taxon>Hemiptera</taxon>
        <taxon>Auchenorrhyncha</taxon>
        <taxon>Cercopoidea</taxon>
        <taxon>Clastopteridae</taxon>
        <taxon>Clastoptera</taxon>
    </lineage>
</organism>
<name>A0A1B6C669_9HEMI</name>
<sequence length="280" mass="33033">MKRKTEEVVSNGNKKLRKTSFNDSKETQIYSKNNKIELENTVEHNRSDSINQHNKYEKKHKKQLENNNDVGNEKTVHADFEIKKTKKTRRVQFQESVEISKILEDGSSKMKVKKLKGDMTNNSNTINMISEINSQDKGNKKKKSKKEKKMEKLLEDSKQVHQQSMEYLRKWKNDYSNWKFEKAKQLRLLNYMFDRLKLSDEMFSIFLEYISGSKGNIKNIINDKCSKIIGEVENSMNQNKNEESDTNKNEESDTNKNEESDTKKLDTIKYERARALLQLI</sequence>
<evidence type="ECO:0000313" key="3">
    <source>
        <dbReference type="EMBL" id="JAS08967.1"/>
    </source>
</evidence>
<dbReference type="PANTHER" id="PTHR22306">
    <property type="entry name" value="CHROMOSOME 7 OPEN READING FRAME 50"/>
    <property type="match status" value="1"/>
</dbReference>
<dbReference type="AlphaFoldDB" id="A0A1B6C669"/>
<evidence type="ECO:0000259" key="2">
    <source>
        <dbReference type="Pfam" id="PF10180"/>
    </source>
</evidence>
<reference evidence="3" key="1">
    <citation type="submission" date="2015-12" db="EMBL/GenBank/DDBJ databases">
        <title>De novo transcriptome assembly of four potential Pierce s Disease insect vectors from Arizona vineyards.</title>
        <authorList>
            <person name="Tassone E.E."/>
        </authorList>
    </citation>
    <scope>NUCLEOTIDE SEQUENCE</scope>
</reference>
<dbReference type="InterPro" id="IPR019327">
    <property type="entry name" value="WKF"/>
</dbReference>